<name>A0A1H9R3S5_9BACI</name>
<keyword evidence="3 9" id="KW-0813">Transport</keyword>
<sequence length="402" mass="44538">MAFYLYKGRSQDGSFIEGRIKAATKEEAIEKAAQKKNISVQSARKLEGVLYQDIEFFKRVKPKDMVMFLRQMTTLLQAGVSLVDSVRLLAKQSGSSVLRSTLADVEQDLRQGISLSQACDKHRAVFSAIVVNMIRAGEVSGNLDVIFERLASYFEKQHRTKQKVISAVTYPAVLAVVALAVVAFLLAVVVPSFANMFAGFGAELPWITRFVLEAGNWMQSWFWLIVLLLIAAGIVWKWMGRRAETKYYLDYILLKTPIIGSILQKSALARMARTWSSLFASSVPVLQAASIVERIVGNEVLAGVIRLSRNSLERGGSMAEPMATHWIFPPLVSQMVSVGEKTGALDHMLDKVAEFYEEEVDQAAERLKSLLEPLLIVFLAVVVGVIVAAIAIPMFEIFDTIG</sequence>
<reference evidence="13" key="1">
    <citation type="submission" date="2016-10" db="EMBL/GenBank/DDBJ databases">
        <authorList>
            <person name="de Groot N.N."/>
        </authorList>
    </citation>
    <scope>NUCLEOTIDE SEQUENCE [LARGE SCALE GENOMIC DNA]</scope>
    <source>
        <strain evidence="13">10nlg</strain>
    </source>
</reference>
<evidence type="ECO:0000256" key="7">
    <source>
        <dbReference type="ARBA" id="ARBA00022989"/>
    </source>
</evidence>
<evidence type="ECO:0000256" key="3">
    <source>
        <dbReference type="ARBA" id="ARBA00022448"/>
    </source>
</evidence>
<dbReference type="FunFam" id="1.20.81.30:FF:000001">
    <property type="entry name" value="Type II secretion system protein F"/>
    <property type="match status" value="2"/>
</dbReference>
<feature type="domain" description="Type II secretion system protein GspF" evidence="11">
    <location>
        <begin position="68"/>
        <end position="191"/>
    </location>
</feature>
<dbReference type="EMBL" id="FOGV01000004">
    <property type="protein sequence ID" value="SER67372.1"/>
    <property type="molecule type" value="Genomic_DNA"/>
</dbReference>
<comment type="subcellular location">
    <subcellularLocation>
        <location evidence="1">Cell inner membrane</location>
        <topology evidence="1">Multi-pass membrane protein</topology>
    </subcellularLocation>
    <subcellularLocation>
        <location evidence="9">Cell membrane</location>
        <topology evidence="9">Multi-pass membrane protein</topology>
    </subcellularLocation>
</comment>
<evidence type="ECO:0000259" key="11">
    <source>
        <dbReference type="Pfam" id="PF00482"/>
    </source>
</evidence>
<keyword evidence="7 10" id="KW-1133">Transmembrane helix</keyword>
<dbReference type="PANTHER" id="PTHR30012">
    <property type="entry name" value="GENERAL SECRETION PATHWAY PROTEIN"/>
    <property type="match status" value="1"/>
</dbReference>
<feature type="domain" description="Type II secretion system protein GspF" evidence="11">
    <location>
        <begin position="272"/>
        <end position="393"/>
    </location>
</feature>
<dbReference type="RefSeq" id="WP_093072050.1">
    <property type="nucleotide sequence ID" value="NZ_FOGV01000004.1"/>
</dbReference>
<dbReference type="InterPro" id="IPR042094">
    <property type="entry name" value="T2SS_GspF_sf"/>
</dbReference>
<evidence type="ECO:0000256" key="8">
    <source>
        <dbReference type="ARBA" id="ARBA00023136"/>
    </source>
</evidence>
<evidence type="ECO:0000313" key="12">
    <source>
        <dbReference type="EMBL" id="SER67372.1"/>
    </source>
</evidence>
<dbReference type="PANTHER" id="PTHR30012:SF0">
    <property type="entry name" value="TYPE II SECRETION SYSTEM PROTEIN F-RELATED"/>
    <property type="match status" value="1"/>
</dbReference>
<comment type="similarity">
    <text evidence="2 9">Belongs to the GSP F family.</text>
</comment>
<dbReference type="InterPro" id="IPR001992">
    <property type="entry name" value="T2SS_GspF/T4SS_PilC_CS"/>
</dbReference>
<feature type="transmembrane region" description="Helical" evidence="10">
    <location>
        <begin position="220"/>
        <end position="239"/>
    </location>
</feature>
<evidence type="ECO:0000256" key="4">
    <source>
        <dbReference type="ARBA" id="ARBA00022475"/>
    </source>
</evidence>
<comment type="caution">
    <text evidence="12">The sequence shown here is derived from an EMBL/GenBank/DDBJ whole genome shotgun (WGS) entry which is preliminary data.</text>
</comment>
<keyword evidence="6 9" id="KW-0812">Transmembrane</keyword>
<dbReference type="GO" id="GO:0005886">
    <property type="term" value="C:plasma membrane"/>
    <property type="evidence" value="ECO:0007669"/>
    <property type="project" value="UniProtKB-SubCell"/>
</dbReference>
<dbReference type="PROSITE" id="PS00874">
    <property type="entry name" value="T2SP_F"/>
    <property type="match status" value="1"/>
</dbReference>
<evidence type="ECO:0000313" key="13">
    <source>
        <dbReference type="Proteomes" id="UP000199318"/>
    </source>
</evidence>
<proteinExistence type="inferred from homology"/>
<gene>
    <name evidence="12" type="ORF">SAMN05444126_10419</name>
</gene>
<evidence type="ECO:0000256" key="10">
    <source>
        <dbReference type="SAM" id="Phobius"/>
    </source>
</evidence>
<dbReference type="InterPro" id="IPR003004">
    <property type="entry name" value="GspF/PilC"/>
</dbReference>
<dbReference type="InterPro" id="IPR018076">
    <property type="entry name" value="T2SS_GspF_dom"/>
</dbReference>
<evidence type="ECO:0000256" key="1">
    <source>
        <dbReference type="ARBA" id="ARBA00004429"/>
    </source>
</evidence>
<dbReference type="Proteomes" id="UP000199318">
    <property type="component" value="Unassembled WGS sequence"/>
</dbReference>
<dbReference type="OrthoDB" id="9805682at2"/>
<feature type="transmembrane region" description="Helical" evidence="10">
    <location>
        <begin position="374"/>
        <end position="395"/>
    </location>
</feature>
<keyword evidence="8 10" id="KW-0472">Membrane</keyword>
<evidence type="ECO:0000256" key="6">
    <source>
        <dbReference type="ARBA" id="ARBA00022692"/>
    </source>
</evidence>
<protein>
    <submittedName>
        <fullName evidence="12">Type IV pilus assembly protein PilC</fullName>
    </submittedName>
</protein>
<dbReference type="AlphaFoldDB" id="A0A1H9R3S5"/>
<keyword evidence="5" id="KW-0997">Cell inner membrane</keyword>
<evidence type="ECO:0000256" key="5">
    <source>
        <dbReference type="ARBA" id="ARBA00022519"/>
    </source>
</evidence>
<evidence type="ECO:0000256" key="2">
    <source>
        <dbReference type="ARBA" id="ARBA00005745"/>
    </source>
</evidence>
<dbReference type="GO" id="GO:0015628">
    <property type="term" value="P:protein secretion by the type II secretion system"/>
    <property type="evidence" value="ECO:0007669"/>
    <property type="project" value="TreeGrafter"/>
</dbReference>
<keyword evidence="13" id="KW-1185">Reference proteome</keyword>
<dbReference type="PRINTS" id="PR00812">
    <property type="entry name" value="BCTERIALGSPF"/>
</dbReference>
<evidence type="ECO:0000256" key="9">
    <source>
        <dbReference type="RuleBase" id="RU003923"/>
    </source>
</evidence>
<accession>A0A1H9R3S5</accession>
<dbReference type="Pfam" id="PF00482">
    <property type="entry name" value="T2SSF"/>
    <property type="match status" value="2"/>
</dbReference>
<keyword evidence="4" id="KW-1003">Cell membrane</keyword>
<dbReference type="STRING" id="1464123.SAMN05444126_10419"/>
<feature type="transmembrane region" description="Helical" evidence="10">
    <location>
        <begin position="167"/>
        <end position="200"/>
    </location>
</feature>
<dbReference type="Gene3D" id="1.20.81.30">
    <property type="entry name" value="Type II secretion system (T2SS), domain F"/>
    <property type="match status" value="2"/>
</dbReference>
<organism evidence="12 13">
    <name type="scientific">Salisediminibacterium halotolerans</name>
    <dbReference type="NCBI Taxonomy" id="517425"/>
    <lineage>
        <taxon>Bacteria</taxon>
        <taxon>Bacillati</taxon>
        <taxon>Bacillota</taxon>
        <taxon>Bacilli</taxon>
        <taxon>Bacillales</taxon>
        <taxon>Bacillaceae</taxon>
        <taxon>Salisediminibacterium</taxon>
    </lineage>
</organism>